<keyword evidence="5" id="KW-0411">Iron-sulfur</keyword>
<dbReference type="NCBIfam" id="TIGR02378">
    <property type="entry name" value="nirD_assim_sml"/>
    <property type="match status" value="1"/>
</dbReference>
<evidence type="ECO:0000256" key="1">
    <source>
        <dbReference type="ARBA" id="ARBA00022714"/>
    </source>
</evidence>
<dbReference type="InterPro" id="IPR036922">
    <property type="entry name" value="Rieske_2Fe-2S_sf"/>
</dbReference>
<evidence type="ECO:0000256" key="2">
    <source>
        <dbReference type="ARBA" id="ARBA00022723"/>
    </source>
</evidence>
<evidence type="ECO:0000256" key="6">
    <source>
        <dbReference type="ARBA" id="ARBA00023063"/>
    </source>
</evidence>
<keyword evidence="9" id="KW-1185">Reference proteome</keyword>
<dbReference type="GO" id="GO:0004497">
    <property type="term" value="F:monooxygenase activity"/>
    <property type="evidence" value="ECO:0007669"/>
    <property type="project" value="UniProtKB-ARBA"/>
</dbReference>
<dbReference type="Proteomes" id="UP000663937">
    <property type="component" value="Chromosome"/>
</dbReference>
<dbReference type="KEGG" id="psic:J4E96_12750"/>
<evidence type="ECO:0000256" key="4">
    <source>
        <dbReference type="ARBA" id="ARBA00023004"/>
    </source>
</evidence>
<dbReference type="PROSITE" id="PS51300">
    <property type="entry name" value="NIRD"/>
    <property type="match status" value="1"/>
</dbReference>
<sequence length="129" mass="13770">MTAGPDERDWLAVCQLADLVPERGAAALVRGEQVAVFRLLDGRLLAVANLDPFSGAHVMARGIVGTRGDIPTVASPMYKQIFDLRTGRCLEPLGKEPLHLATWPVRVADTVVMIGYPVRAASPGALVPT</sequence>
<evidence type="ECO:0000313" key="9">
    <source>
        <dbReference type="Proteomes" id="UP000663937"/>
    </source>
</evidence>
<dbReference type="GO" id="GO:0016705">
    <property type="term" value="F:oxidoreductase activity, acting on paired donors, with incorporation or reduction of molecular oxygen"/>
    <property type="evidence" value="ECO:0007669"/>
    <property type="project" value="UniProtKB-ARBA"/>
</dbReference>
<dbReference type="SUPFAM" id="SSF50022">
    <property type="entry name" value="ISP domain"/>
    <property type="match status" value="1"/>
</dbReference>
<dbReference type="Pfam" id="PF13806">
    <property type="entry name" value="Rieske_2"/>
    <property type="match status" value="1"/>
</dbReference>
<evidence type="ECO:0000313" key="8">
    <source>
        <dbReference type="EMBL" id="QTE31509.1"/>
    </source>
</evidence>
<dbReference type="GO" id="GO:0046872">
    <property type="term" value="F:metal ion binding"/>
    <property type="evidence" value="ECO:0007669"/>
    <property type="project" value="UniProtKB-KW"/>
</dbReference>
<dbReference type="GO" id="GO:0008942">
    <property type="term" value="F:nitrite reductase [NAD(P)H] activity"/>
    <property type="evidence" value="ECO:0007669"/>
    <property type="project" value="InterPro"/>
</dbReference>
<dbReference type="CDD" id="cd03529">
    <property type="entry name" value="Rieske_NirD"/>
    <property type="match status" value="1"/>
</dbReference>
<keyword evidence="1" id="KW-0001">2Fe-2S</keyword>
<keyword evidence="2" id="KW-0479">Metal-binding</keyword>
<dbReference type="EMBL" id="CP071868">
    <property type="protein sequence ID" value="QTE31509.1"/>
    <property type="molecule type" value="Genomic_DNA"/>
</dbReference>
<feature type="domain" description="Rieske" evidence="7">
    <location>
        <begin position="11"/>
        <end position="114"/>
    </location>
</feature>
<keyword evidence="6" id="KW-0534">Nitrate assimilation</keyword>
<proteinExistence type="predicted"/>
<keyword evidence="3" id="KW-0560">Oxidoreductase</keyword>
<dbReference type="InterPro" id="IPR017941">
    <property type="entry name" value="Rieske_2Fe-2S"/>
</dbReference>
<dbReference type="Gene3D" id="2.102.10.10">
    <property type="entry name" value="Rieske [2Fe-2S] iron-sulphur domain"/>
    <property type="match status" value="1"/>
</dbReference>
<accession>A0A8A4ZKN0</accession>
<dbReference type="PROSITE" id="PS51296">
    <property type="entry name" value="RIESKE"/>
    <property type="match status" value="1"/>
</dbReference>
<dbReference type="PANTHER" id="PTHR40562:SF1">
    <property type="entry name" value="NITRITE REDUCTASE (NADH) SMALL SUBUNIT"/>
    <property type="match status" value="1"/>
</dbReference>
<dbReference type="InterPro" id="IPR012748">
    <property type="entry name" value="Rieske-like_NirD"/>
</dbReference>
<reference evidence="8" key="1">
    <citation type="submission" date="2021-03" db="EMBL/GenBank/DDBJ databases">
        <title>Pengzhenrongella sicca gen. nov., sp. nov., a new member of suborder Micrococcineae isolated from High-Arctic tundra soil.</title>
        <authorList>
            <person name="Peng F."/>
        </authorList>
    </citation>
    <scope>NUCLEOTIDE SEQUENCE</scope>
    <source>
        <strain evidence="8">LRZ-2</strain>
    </source>
</reference>
<dbReference type="GO" id="GO:0051537">
    <property type="term" value="F:2 iron, 2 sulfur cluster binding"/>
    <property type="evidence" value="ECO:0007669"/>
    <property type="project" value="UniProtKB-KW"/>
</dbReference>
<dbReference type="InterPro" id="IPR017881">
    <property type="entry name" value="NirD"/>
</dbReference>
<evidence type="ECO:0000259" key="7">
    <source>
        <dbReference type="PROSITE" id="PS51296"/>
    </source>
</evidence>
<dbReference type="GO" id="GO:0042128">
    <property type="term" value="P:nitrate assimilation"/>
    <property type="evidence" value="ECO:0007669"/>
    <property type="project" value="UniProtKB-KW"/>
</dbReference>
<evidence type="ECO:0000256" key="3">
    <source>
        <dbReference type="ARBA" id="ARBA00023002"/>
    </source>
</evidence>
<protein>
    <submittedName>
        <fullName evidence="8">Nitrite reductase small subunit NirD</fullName>
    </submittedName>
</protein>
<evidence type="ECO:0000256" key="5">
    <source>
        <dbReference type="ARBA" id="ARBA00023014"/>
    </source>
</evidence>
<organism evidence="8 9">
    <name type="scientific">Pengzhenrongella sicca</name>
    <dbReference type="NCBI Taxonomy" id="2819238"/>
    <lineage>
        <taxon>Bacteria</taxon>
        <taxon>Bacillati</taxon>
        <taxon>Actinomycetota</taxon>
        <taxon>Actinomycetes</taxon>
        <taxon>Micrococcales</taxon>
        <taxon>Pengzhenrongella</taxon>
    </lineage>
</organism>
<gene>
    <name evidence="8" type="primary">nirD</name>
    <name evidence="8" type="ORF">J4E96_12750</name>
</gene>
<dbReference type="AlphaFoldDB" id="A0A8A4ZKN0"/>
<dbReference type="RefSeq" id="WP_227425752.1">
    <property type="nucleotide sequence ID" value="NZ_CP071868.1"/>
</dbReference>
<name>A0A8A4ZKN0_9MICO</name>
<keyword evidence="4" id="KW-0408">Iron</keyword>
<dbReference type="PANTHER" id="PTHR40562">
    <property type="match status" value="1"/>
</dbReference>